<dbReference type="InterPro" id="IPR034687">
    <property type="entry name" value="ELP3-like"/>
</dbReference>
<reference evidence="20" key="1">
    <citation type="submission" date="2007-02" db="EMBL/GenBank/DDBJ databases">
        <title>Complete sequence of Pyrobaculum calidifontis JCM 11548.</title>
        <authorList>
            <consortium name="US DOE Joint Genome Institute"/>
            <person name="Copeland A."/>
            <person name="Lucas S."/>
            <person name="Lapidus A."/>
            <person name="Barry K."/>
            <person name="Glavina del Rio T."/>
            <person name="Dalin E."/>
            <person name="Tice H."/>
            <person name="Pitluck S."/>
            <person name="Chain P."/>
            <person name="Malfatti S."/>
            <person name="Shin M."/>
            <person name="Vergez L."/>
            <person name="Schmutz J."/>
            <person name="Larimer F."/>
            <person name="Land M."/>
            <person name="Hauser L."/>
            <person name="Kyrpides N."/>
            <person name="Mikhailova N."/>
            <person name="Cozen A.E."/>
            <person name="Fitz-Gibbon S.T."/>
            <person name="House C.H."/>
            <person name="Saltikov C."/>
            <person name="Lowe T.M."/>
            <person name="Richardson P."/>
        </authorList>
    </citation>
    <scope>NUCLEOTIDE SEQUENCE [LARGE SCALE GENOMIC DNA]</scope>
    <source>
        <strain evidence="20">JCM 11548</strain>
    </source>
</reference>
<dbReference type="Pfam" id="PF00583">
    <property type="entry name" value="Acetyltransf_1"/>
    <property type="match status" value="1"/>
</dbReference>
<feature type="binding site" evidence="17">
    <location>
        <position position="29"/>
    </location>
    <ligand>
        <name>[4Fe-4S] cluster</name>
        <dbReference type="ChEBI" id="CHEBI:49883"/>
        <note>4Fe-4S-S-AdoMet</note>
    </ligand>
</feature>
<evidence type="ECO:0000256" key="16">
    <source>
        <dbReference type="ARBA" id="ARBA00047372"/>
    </source>
</evidence>
<keyword evidence="4" id="KW-0004">4Fe-4S</keyword>
<dbReference type="Gene3D" id="3.20.20.70">
    <property type="entry name" value="Aldolase class I"/>
    <property type="match status" value="1"/>
</dbReference>
<comment type="pathway">
    <text evidence="1">tRNA modification; 5-methoxycarbonylmethyl-2-thiouridine-tRNA biosynthesis.</text>
</comment>
<dbReference type="AlphaFoldDB" id="A3MSB1"/>
<dbReference type="Proteomes" id="UP000001431">
    <property type="component" value="Chromosome"/>
</dbReference>
<dbReference type="EMBL" id="CP000561">
    <property type="protein sequence ID" value="ABO07528.1"/>
    <property type="molecule type" value="Genomic_DNA"/>
</dbReference>
<keyword evidence="11 17" id="KW-0408">Iron</keyword>
<dbReference type="PROSITE" id="PS51186">
    <property type="entry name" value="GNAT"/>
    <property type="match status" value="1"/>
</dbReference>
<evidence type="ECO:0000256" key="15">
    <source>
        <dbReference type="ARBA" id="ARBA00044771"/>
    </source>
</evidence>
<evidence type="ECO:0000256" key="1">
    <source>
        <dbReference type="ARBA" id="ARBA00005043"/>
    </source>
</evidence>
<dbReference type="EC" id="2.3.1.311" evidence="15"/>
<evidence type="ECO:0000256" key="4">
    <source>
        <dbReference type="ARBA" id="ARBA00022485"/>
    </source>
</evidence>
<dbReference type="InterPro" id="IPR000182">
    <property type="entry name" value="GNAT_dom"/>
</dbReference>
<dbReference type="Gene3D" id="3.40.630.30">
    <property type="match status" value="1"/>
</dbReference>
<keyword evidence="5" id="KW-0820">tRNA-binding</keyword>
<keyword evidence="6" id="KW-0808">Transferase</keyword>
<evidence type="ECO:0000256" key="5">
    <source>
        <dbReference type="ARBA" id="ARBA00022555"/>
    </source>
</evidence>
<dbReference type="HOGENOM" id="CLU_025983_2_1_2"/>
<dbReference type="InterPro" id="IPR006638">
    <property type="entry name" value="Elp3/MiaA/NifB-like_rSAM"/>
</dbReference>
<evidence type="ECO:0000256" key="10">
    <source>
        <dbReference type="ARBA" id="ARBA00022884"/>
    </source>
</evidence>
<feature type="binding site" evidence="17">
    <location>
        <position position="26"/>
    </location>
    <ligand>
        <name>[4Fe-4S] cluster</name>
        <dbReference type="ChEBI" id="CHEBI:49883"/>
        <note>4Fe-4S-S-AdoMet</note>
    </ligand>
</feature>
<keyword evidence="8" id="KW-0819">tRNA processing</keyword>
<dbReference type="InterPro" id="IPR058240">
    <property type="entry name" value="rSAM_sf"/>
</dbReference>
<dbReference type="eggNOG" id="arCOG01361">
    <property type="taxonomic scope" value="Archaea"/>
</dbReference>
<keyword evidence="10" id="KW-0694">RNA-binding</keyword>
<evidence type="ECO:0000256" key="7">
    <source>
        <dbReference type="ARBA" id="ARBA00022691"/>
    </source>
</evidence>
<dbReference type="GO" id="GO:0005737">
    <property type="term" value="C:cytoplasm"/>
    <property type="evidence" value="ECO:0007669"/>
    <property type="project" value="TreeGrafter"/>
</dbReference>
<dbReference type="GO" id="GO:0000049">
    <property type="term" value="F:tRNA binding"/>
    <property type="evidence" value="ECO:0007669"/>
    <property type="project" value="UniProtKB-KW"/>
</dbReference>
<accession>A3MSB1</accession>
<evidence type="ECO:0000259" key="18">
    <source>
        <dbReference type="PROSITE" id="PS51186"/>
    </source>
</evidence>
<sequence>MRFIRAASGVHVVAVMTHPMPCPGRCTFCPTARDAPKSYLSDSPVVLRAKRSGYDPYLQTAGRVKVYLENGHVPSKVEVVVMGGTFSALPRGYREWFVANVYKALNDYPNWAAKAAESPSLEFEQLRNEAALLRMVALAVETRPDYVDEGEVDFLLQLGVTRVELGVQSIYDDVLAKVKRGHGAREAAEATALLKDAAYKVCYHLMPGLPGSDPDRDLEMFKTVFSDPAYMPDCVKIYPLYVVPGTELYEQWRRGGYKSYDEETWLELLAKIYASVPRWARVMRLGRDIPLHHVVDGPRWGNMRQVVLKKMAEVGLPCVEIRCREVGVKLANGAPVEPGPIEIKRAVYEASGGVEVFLEAVGPDDTLYGILRLRMPHAPRRPELSRRTALVRELHVYGPAVPVGERGIWWQHMGIGRRLMAAAEEVAREFGARKVAVISGVGAREYYRKLGYERCGPYMCKPLEKPLGHADEELITV</sequence>
<dbReference type="GO" id="GO:0106261">
    <property type="term" value="F:tRNA uridine(34) acetyltransferase activity"/>
    <property type="evidence" value="ECO:0007669"/>
    <property type="project" value="UniProtKB-EC"/>
</dbReference>
<keyword evidence="9 17" id="KW-0479">Metal-binding</keyword>
<evidence type="ECO:0000256" key="11">
    <source>
        <dbReference type="ARBA" id="ARBA00023004"/>
    </source>
</evidence>
<dbReference type="CDD" id="cd01335">
    <property type="entry name" value="Radical_SAM"/>
    <property type="match status" value="1"/>
</dbReference>
<evidence type="ECO:0000259" key="19">
    <source>
        <dbReference type="PROSITE" id="PS51918"/>
    </source>
</evidence>
<evidence type="ECO:0000256" key="14">
    <source>
        <dbReference type="ARBA" id="ARBA00030769"/>
    </source>
</evidence>
<dbReference type="SMART" id="SM00729">
    <property type="entry name" value="Elp3"/>
    <property type="match status" value="1"/>
</dbReference>
<dbReference type="PROSITE" id="PS51918">
    <property type="entry name" value="RADICAL_SAM"/>
    <property type="match status" value="1"/>
</dbReference>
<dbReference type="PANTHER" id="PTHR11135:SF0">
    <property type="entry name" value="ELONGATOR COMPLEX PROTEIN 3"/>
    <property type="match status" value="1"/>
</dbReference>
<dbReference type="GO" id="GO:0046872">
    <property type="term" value="F:metal ion binding"/>
    <property type="evidence" value="ECO:0007669"/>
    <property type="project" value="UniProtKB-KW"/>
</dbReference>
<dbReference type="KEGG" id="pcl:Pcal_0088"/>
<evidence type="ECO:0000256" key="3">
    <source>
        <dbReference type="ARBA" id="ARBA00020266"/>
    </source>
</evidence>
<dbReference type="SFLD" id="SFLDF00344">
    <property type="entry name" value="ELP3-like"/>
    <property type="match status" value="1"/>
</dbReference>
<dbReference type="GO" id="GO:0051539">
    <property type="term" value="F:4 iron, 4 sulfur cluster binding"/>
    <property type="evidence" value="ECO:0007669"/>
    <property type="project" value="UniProtKB-KW"/>
</dbReference>
<comment type="similarity">
    <text evidence="2">Belongs to the ELP3 family.</text>
</comment>
<dbReference type="STRING" id="410359.Pcal_0088"/>
<evidence type="ECO:0000313" key="21">
    <source>
        <dbReference type="Proteomes" id="UP000001431"/>
    </source>
</evidence>
<evidence type="ECO:0000256" key="6">
    <source>
        <dbReference type="ARBA" id="ARBA00022679"/>
    </source>
</evidence>
<dbReference type="Pfam" id="PF04055">
    <property type="entry name" value="Radical_SAM"/>
    <property type="match status" value="1"/>
</dbReference>
<dbReference type="PANTHER" id="PTHR11135">
    <property type="entry name" value="HISTONE ACETYLTRANSFERASE-RELATED"/>
    <property type="match status" value="1"/>
</dbReference>
<keyword evidence="13" id="KW-0012">Acyltransferase</keyword>
<gene>
    <name evidence="20" type="ordered locus">Pcal_0088</name>
</gene>
<dbReference type="InterPro" id="IPR007197">
    <property type="entry name" value="rSAM"/>
</dbReference>
<dbReference type="GO" id="GO:0002926">
    <property type="term" value="P:tRNA wobble base 5-methoxycarbonylmethyl-2-thiouridinylation"/>
    <property type="evidence" value="ECO:0007669"/>
    <property type="project" value="TreeGrafter"/>
</dbReference>
<feature type="binding site" evidence="17">
    <location>
        <position position="22"/>
    </location>
    <ligand>
        <name>[4Fe-4S] cluster</name>
        <dbReference type="ChEBI" id="CHEBI:49883"/>
        <note>4Fe-4S-S-AdoMet</note>
    </ligand>
</feature>
<feature type="domain" description="Radical SAM core" evidence="19">
    <location>
        <begin position="7"/>
        <end position="292"/>
    </location>
</feature>
<comment type="catalytic activity">
    <reaction evidence="16">
        <text>uridine(34) in tRNA + acetyl-CoA + S-adenosyl-L-methionine + H2O = 5-(carboxymethyl)uridine(34) in tRNA + 5'-deoxyadenosine + L-methionine + CoA + 2 H(+)</text>
        <dbReference type="Rhea" id="RHEA:61020"/>
        <dbReference type="Rhea" id="RHEA-COMP:10407"/>
        <dbReference type="Rhea" id="RHEA-COMP:11727"/>
        <dbReference type="ChEBI" id="CHEBI:15377"/>
        <dbReference type="ChEBI" id="CHEBI:15378"/>
        <dbReference type="ChEBI" id="CHEBI:17319"/>
        <dbReference type="ChEBI" id="CHEBI:57287"/>
        <dbReference type="ChEBI" id="CHEBI:57288"/>
        <dbReference type="ChEBI" id="CHEBI:57844"/>
        <dbReference type="ChEBI" id="CHEBI:59789"/>
        <dbReference type="ChEBI" id="CHEBI:65315"/>
        <dbReference type="ChEBI" id="CHEBI:74882"/>
        <dbReference type="EC" id="2.3.1.311"/>
    </reaction>
    <physiologicalReaction direction="left-to-right" evidence="16">
        <dbReference type="Rhea" id="RHEA:61021"/>
    </physiologicalReaction>
</comment>
<dbReference type="InterPro" id="IPR016181">
    <property type="entry name" value="Acyl_CoA_acyltransferase"/>
</dbReference>
<evidence type="ECO:0000256" key="12">
    <source>
        <dbReference type="ARBA" id="ARBA00023014"/>
    </source>
</evidence>
<protein>
    <recommendedName>
        <fullName evidence="3">Elongator complex protein 3</fullName>
        <ecNumber evidence="15">2.3.1.311</ecNumber>
    </recommendedName>
    <alternativeName>
        <fullName evidence="14">tRNA uridine(34) acetyltransferase</fullName>
    </alternativeName>
</protein>
<organism evidence="20 21">
    <name type="scientific">Pyrobaculum calidifontis (strain DSM 21063 / JCM 11548 / VA1)</name>
    <dbReference type="NCBI Taxonomy" id="410359"/>
    <lineage>
        <taxon>Archaea</taxon>
        <taxon>Thermoproteota</taxon>
        <taxon>Thermoprotei</taxon>
        <taxon>Thermoproteales</taxon>
        <taxon>Thermoproteaceae</taxon>
        <taxon>Pyrobaculum</taxon>
    </lineage>
</organism>
<dbReference type="SUPFAM" id="SSF102114">
    <property type="entry name" value="Radical SAM enzymes"/>
    <property type="match status" value="1"/>
</dbReference>
<keyword evidence="21" id="KW-1185">Reference proteome</keyword>
<dbReference type="PIRSF" id="PIRSF005669">
    <property type="entry name" value="Hist_AcTrfase_ELP3"/>
    <property type="match status" value="1"/>
</dbReference>
<dbReference type="SUPFAM" id="SSF55729">
    <property type="entry name" value="Acyl-CoA N-acyltransferases (Nat)"/>
    <property type="match status" value="1"/>
</dbReference>
<feature type="domain" description="N-acetyltransferase" evidence="18">
    <location>
        <begin position="410"/>
        <end position="477"/>
    </location>
</feature>
<evidence type="ECO:0000256" key="9">
    <source>
        <dbReference type="ARBA" id="ARBA00022723"/>
    </source>
</evidence>
<dbReference type="Pfam" id="PF16199">
    <property type="entry name" value="Radical_SAM_C"/>
    <property type="match status" value="1"/>
</dbReference>
<keyword evidence="12 17" id="KW-0411">Iron-sulfur</keyword>
<evidence type="ECO:0000256" key="8">
    <source>
        <dbReference type="ARBA" id="ARBA00022694"/>
    </source>
</evidence>
<dbReference type="SFLD" id="SFLDG01086">
    <property type="entry name" value="elongater_protein-like"/>
    <property type="match status" value="1"/>
</dbReference>
<evidence type="ECO:0000313" key="20">
    <source>
        <dbReference type="EMBL" id="ABO07528.1"/>
    </source>
</evidence>
<name>A3MSB1_PYRCJ</name>
<dbReference type="InterPro" id="IPR032432">
    <property type="entry name" value="Radical_SAM_C"/>
</dbReference>
<dbReference type="InterPro" id="IPR039661">
    <property type="entry name" value="ELP3"/>
</dbReference>
<keyword evidence="7" id="KW-0949">S-adenosyl-L-methionine</keyword>
<dbReference type="CDD" id="cd04301">
    <property type="entry name" value="NAT_SF"/>
    <property type="match status" value="1"/>
</dbReference>
<evidence type="ECO:0000256" key="2">
    <source>
        <dbReference type="ARBA" id="ARBA00005494"/>
    </source>
</evidence>
<proteinExistence type="inferred from homology"/>
<dbReference type="InterPro" id="IPR013785">
    <property type="entry name" value="Aldolase_TIM"/>
</dbReference>
<dbReference type="NCBIfam" id="TIGR01211">
    <property type="entry name" value="ELP3"/>
    <property type="match status" value="1"/>
</dbReference>
<comment type="cofactor">
    <cofactor evidence="17">
        <name>[4Fe-4S] cluster</name>
        <dbReference type="ChEBI" id="CHEBI:49883"/>
    </cofactor>
    <text evidence="17">Binds 1 [4Fe-4S] cluster. The cluster is coordinated with 3 cysteines and an exchangeable S-adenosyl-L-methionine.</text>
</comment>
<evidence type="ECO:0000256" key="13">
    <source>
        <dbReference type="ARBA" id="ARBA00023315"/>
    </source>
</evidence>
<dbReference type="SFLD" id="SFLDS00029">
    <property type="entry name" value="Radical_SAM"/>
    <property type="match status" value="1"/>
</dbReference>
<evidence type="ECO:0000256" key="17">
    <source>
        <dbReference type="PIRSR" id="PIRSR005669-1"/>
    </source>
</evidence>